<evidence type="ECO:0000313" key="3">
    <source>
        <dbReference type="Proteomes" id="UP000249688"/>
    </source>
</evidence>
<gene>
    <name evidence="2" type="ORF">C8P66_14715</name>
</gene>
<proteinExistence type="predicted"/>
<comment type="caution">
    <text evidence="2">The sequence shown here is derived from an EMBL/GenBank/DDBJ whole genome shotgun (WGS) entry which is preliminary data.</text>
</comment>
<dbReference type="Pfam" id="PF13701">
    <property type="entry name" value="DDE_Tnp_1_4"/>
    <property type="match status" value="1"/>
</dbReference>
<accession>A0A2W7HTL4</accession>
<dbReference type="EMBL" id="QKYU01000047">
    <property type="protein sequence ID" value="PZW37024.1"/>
    <property type="molecule type" value="Genomic_DNA"/>
</dbReference>
<dbReference type="Proteomes" id="UP000249688">
    <property type="component" value="Unassembled WGS sequence"/>
</dbReference>
<name>A0A2W7HTL4_9PROT</name>
<dbReference type="InterPro" id="IPR025668">
    <property type="entry name" value="Tnp_DDE_dom"/>
</dbReference>
<evidence type="ECO:0000259" key="1">
    <source>
        <dbReference type="Pfam" id="PF13701"/>
    </source>
</evidence>
<evidence type="ECO:0000313" key="2">
    <source>
        <dbReference type="EMBL" id="PZW37024.1"/>
    </source>
</evidence>
<sequence length="84" mass="9233">MPLANQCRLVLHTAAYWLMLSLRERIPKPHPLASAEFSTIRLNLLKIAGRVIETASRVRIAFAAACPNAALFRGIARSFHPAGP</sequence>
<protein>
    <submittedName>
        <fullName evidence="2">DDE family transposase</fullName>
    </submittedName>
</protein>
<reference evidence="2 3" key="1">
    <citation type="submission" date="2018-06" db="EMBL/GenBank/DDBJ databases">
        <title>Genomic Encyclopedia of Archaeal and Bacterial Type Strains, Phase II (KMG-II): from individual species to whole genera.</title>
        <authorList>
            <person name="Goeker M."/>
        </authorList>
    </citation>
    <scope>NUCLEOTIDE SEQUENCE [LARGE SCALE GENOMIC DNA]</scope>
    <source>
        <strain evidence="2 3">DSM 24525</strain>
    </source>
</reference>
<dbReference type="AlphaFoldDB" id="A0A2W7HTL4"/>
<keyword evidence="3" id="KW-1185">Reference proteome</keyword>
<feature type="domain" description="Transposase DDE" evidence="1">
    <location>
        <begin position="4"/>
        <end position="77"/>
    </location>
</feature>
<organism evidence="2 3">
    <name type="scientific">Humitalea rosea</name>
    <dbReference type="NCBI Taxonomy" id="990373"/>
    <lineage>
        <taxon>Bacteria</taxon>
        <taxon>Pseudomonadati</taxon>
        <taxon>Pseudomonadota</taxon>
        <taxon>Alphaproteobacteria</taxon>
        <taxon>Acetobacterales</taxon>
        <taxon>Roseomonadaceae</taxon>
        <taxon>Humitalea</taxon>
    </lineage>
</organism>